<keyword evidence="7 10" id="KW-0573">Peptidoglycan synthesis</keyword>
<sequence>MTTPLWTATELRDATGGALAGEPVVTGIAIDSRAVQPGDLFVALRDVRDGHDFVPAAFASGAAVAMIDRDAPGGETLRVADTLAGLAALGGAGRARSSARIAAITGSVGKTTTKDMLRHGLGSFGATHAAVASYNNHWGLPLTLARMPRGTEYGVLEIGMNHRGEIAPLARLAQPHVVAITQIGAAHIGHLGSLEEIAAEKADILEGLSAGGVAVLPRDGFFDGIAARARGLGASVIGVGEDAGADARLVSAECGPLSSTAEVMLHSQALRLSIGAPGRHLVLNALTALATAAALGVDAARFAASLSSFRPGAGRGARVPFAVPGGEALLLDESYNGQPPAMRAALAVLGTQQAARRLAVLGDMRELGDFGPALHEGLLPDVVGNADLVFCCGAQMRRLYDALPEALRGAHAETSEELAPLVRNAVRPGDVVLVKGSLGTRMAAVVGALKSQGAHP</sequence>
<dbReference type="PANTHER" id="PTHR43024">
    <property type="entry name" value="UDP-N-ACETYLMURAMOYL-TRIPEPTIDE--D-ALANYL-D-ALANINE LIGASE"/>
    <property type="match status" value="1"/>
</dbReference>
<evidence type="ECO:0000256" key="10">
    <source>
        <dbReference type="HAMAP-Rule" id="MF_02019"/>
    </source>
</evidence>
<feature type="domain" description="Mur ligase C-terminal" evidence="13">
    <location>
        <begin position="334"/>
        <end position="437"/>
    </location>
</feature>
<dbReference type="Pfam" id="PF08245">
    <property type="entry name" value="Mur_ligase_M"/>
    <property type="match status" value="1"/>
</dbReference>
<dbReference type="InterPro" id="IPR051046">
    <property type="entry name" value="MurCDEF_CellWall_CoF430Synth"/>
</dbReference>
<evidence type="ECO:0000256" key="5">
    <source>
        <dbReference type="ARBA" id="ARBA00022840"/>
    </source>
</evidence>
<dbReference type="Gene3D" id="3.90.190.20">
    <property type="entry name" value="Mur ligase, C-terminal domain"/>
    <property type="match status" value="1"/>
</dbReference>
<evidence type="ECO:0000256" key="4">
    <source>
        <dbReference type="ARBA" id="ARBA00022741"/>
    </source>
</evidence>
<evidence type="ECO:0000256" key="6">
    <source>
        <dbReference type="ARBA" id="ARBA00022960"/>
    </source>
</evidence>
<gene>
    <name evidence="10 15" type="primary">murF</name>
    <name evidence="15" type="ORF">IBL26_23880</name>
</gene>
<dbReference type="InterPro" id="IPR013221">
    <property type="entry name" value="Mur_ligase_cen"/>
</dbReference>
<protein>
    <recommendedName>
        <fullName evidence="10 11">UDP-N-acetylmuramoyl-tripeptide--D-alanyl-D-alanine ligase</fullName>
        <ecNumber evidence="10 11">6.3.2.10</ecNumber>
    </recommendedName>
    <alternativeName>
        <fullName evidence="10">D-alanyl-D-alanine-adding enzyme</fullName>
    </alternativeName>
</protein>
<evidence type="ECO:0000313" key="16">
    <source>
        <dbReference type="Proteomes" id="UP000626026"/>
    </source>
</evidence>
<comment type="catalytic activity">
    <reaction evidence="10 11">
        <text>D-alanyl-D-alanine + UDP-N-acetyl-alpha-D-muramoyl-L-alanyl-gamma-D-glutamyl-meso-2,6-diaminopimelate + ATP = UDP-N-acetyl-alpha-D-muramoyl-L-alanyl-gamma-D-glutamyl-meso-2,6-diaminopimeloyl-D-alanyl-D-alanine + ADP + phosphate + H(+)</text>
        <dbReference type="Rhea" id="RHEA:28374"/>
        <dbReference type="ChEBI" id="CHEBI:15378"/>
        <dbReference type="ChEBI" id="CHEBI:30616"/>
        <dbReference type="ChEBI" id="CHEBI:43474"/>
        <dbReference type="ChEBI" id="CHEBI:57822"/>
        <dbReference type="ChEBI" id="CHEBI:61386"/>
        <dbReference type="ChEBI" id="CHEBI:83905"/>
        <dbReference type="ChEBI" id="CHEBI:456216"/>
        <dbReference type="EC" id="6.3.2.10"/>
    </reaction>
</comment>
<comment type="subcellular location">
    <subcellularLocation>
        <location evidence="10 11">Cytoplasm</location>
    </subcellularLocation>
</comment>
<dbReference type="NCBIfam" id="TIGR01143">
    <property type="entry name" value="murF"/>
    <property type="match status" value="1"/>
</dbReference>
<dbReference type="GO" id="GO:0016874">
    <property type="term" value="F:ligase activity"/>
    <property type="evidence" value="ECO:0007669"/>
    <property type="project" value="UniProtKB-KW"/>
</dbReference>
<keyword evidence="1 10" id="KW-0963">Cytoplasm</keyword>
<evidence type="ECO:0000256" key="1">
    <source>
        <dbReference type="ARBA" id="ARBA00022490"/>
    </source>
</evidence>
<keyword evidence="2 10" id="KW-0436">Ligase</keyword>
<keyword evidence="3 10" id="KW-0132">Cell division</keyword>
<comment type="pathway">
    <text evidence="10 11">Cell wall biogenesis; peptidoglycan biosynthesis.</text>
</comment>
<dbReference type="Pfam" id="PF02875">
    <property type="entry name" value="Mur_ligase_C"/>
    <property type="match status" value="1"/>
</dbReference>
<keyword evidence="6 10" id="KW-0133">Cell shape</keyword>
<evidence type="ECO:0000259" key="12">
    <source>
        <dbReference type="Pfam" id="PF01225"/>
    </source>
</evidence>
<dbReference type="SUPFAM" id="SSF63418">
    <property type="entry name" value="MurE/MurF N-terminal domain"/>
    <property type="match status" value="1"/>
</dbReference>
<feature type="domain" description="Mur ligase N-terminal catalytic" evidence="12">
    <location>
        <begin position="25"/>
        <end position="71"/>
    </location>
</feature>
<keyword evidence="16" id="KW-1185">Reference proteome</keyword>
<comment type="similarity">
    <text evidence="10">Belongs to the MurCDEF family. MurF subfamily.</text>
</comment>
<evidence type="ECO:0000259" key="14">
    <source>
        <dbReference type="Pfam" id="PF08245"/>
    </source>
</evidence>
<keyword evidence="8 10" id="KW-0131">Cell cycle</keyword>
<evidence type="ECO:0000256" key="9">
    <source>
        <dbReference type="ARBA" id="ARBA00023316"/>
    </source>
</evidence>
<dbReference type="RefSeq" id="WP_187787020.1">
    <property type="nucleotide sequence ID" value="NZ_JACTVA010000080.1"/>
</dbReference>
<dbReference type="Gene3D" id="3.40.1390.10">
    <property type="entry name" value="MurE/MurF, N-terminal domain"/>
    <property type="match status" value="1"/>
</dbReference>
<dbReference type="Gene3D" id="3.40.1190.10">
    <property type="entry name" value="Mur-like, catalytic domain"/>
    <property type="match status" value="1"/>
</dbReference>
<dbReference type="PANTHER" id="PTHR43024:SF1">
    <property type="entry name" value="UDP-N-ACETYLMURAMOYL-TRIPEPTIDE--D-ALANYL-D-ALANINE LIGASE"/>
    <property type="match status" value="1"/>
</dbReference>
<reference evidence="15 16" key="1">
    <citation type="journal article" date="2013" name="Int. J. Syst. Evol. Microbiol.">
        <title>Roseomonas aerophila sp. nov., isolated from air.</title>
        <authorList>
            <person name="Kim S.J."/>
            <person name="Weon H.Y."/>
            <person name="Ahn J.H."/>
            <person name="Hong S.B."/>
            <person name="Seok S.J."/>
            <person name="Whang K.S."/>
            <person name="Kwon S.W."/>
        </authorList>
    </citation>
    <scope>NUCLEOTIDE SEQUENCE [LARGE SCALE GENOMIC DNA]</scope>
    <source>
        <strain evidence="15 16">NBRC 108923</strain>
    </source>
</reference>
<evidence type="ECO:0000256" key="2">
    <source>
        <dbReference type="ARBA" id="ARBA00022598"/>
    </source>
</evidence>
<evidence type="ECO:0000256" key="8">
    <source>
        <dbReference type="ARBA" id="ARBA00023306"/>
    </source>
</evidence>
<proteinExistence type="inferred from homology"/>
<evidence type="ECO:0000313" key="15">
    <source>
        <dbReference type="EMBL" id="MBC9209897.1"/>
    </source>
</evidence>
<dbReference type="Pfam" id="PF01225">
    <property type="entry name" value="Mur_ligase"/>
    <property type="match status" value="1"/>
</dbReference>
<keyword evidence="5 10" id="KW-0067">ATP-binding</keyword>
<keyword evidence="9 10" id="KW-0961">Cell wall biogenesis/degradation</keyword>
<dbReference type="EC" id="6.3.2.10" evidence="10 11"/>
<dbReference type="InterPro" id="IPR035911">
    <property type="entry name" value="MurE/MurF_N"/>
</dbReference>
<organism evidence="15 16">
    <name type="scientific">Teichococcus aerophilus</name>
    <dbReference type="NCBI Taxonomy" id="1224513"/>
    <lineage>
        <taxon>Bacteria</taxon>
        <taxon>Pseudomonadati</taxon>
        <taxon>Pseudomonadota</taxon>
        <taxon>Alphaproteobacteria</taxon>
        <taxon>Acetobacterales</taxon>
        <taxon>Roseomonadaceae</taxon>
        <taxon>Roseomonas</taxon>
    </lineage>
</organism>
<dbReference type="SUPFAM" id="SSF53244">
    <property type="entry name" value="MurD-like peptide ligases, peptide-binding domain"/>
    <property type="match status" value="1"/>
</dbReference>
<dbReference type="InterPro" id="IPR000713">
    <property type="entry name" value="Mur_ligase_N"/>
</dbReference>
<evidence type="ECO:0000256" key="11">
    <source>
        <dbReference type="RuleBase" id="RU004136"/>
    </source>
</evidence>
<evidence type="ECO:0000259" key="13">
    <source>
        <dbReference type="Pfam" id="PF02875"/>
    </source>
</evidence>
<keyword evidence="4 10" id="KW-0547">Nucleotide-binding</keyword>
<dbReference type="InterPro" id="IPR036565">
    <property type="entry name" value="Mur-like_cat_sf"/>
</dbReference>
<dbReference type="InterPro" id="IPR004101">
    <property type="entry name" value="Mur_ligase_C"/>
</dbReference>
<name>A0ABR7RTK0_9PROT</name>
<evidence type="ECO:0000256" key="7">
    <source>
        <dbReference type="ARBA" id="ARBA00022984"/>
    </source>
</evidence>
<dbReference type="HAMAP" id="MF_02019">
    <property type="entry name" value="MurF"/>
    <property type="match status" value="1"/>
</dbReference>
<evidence type="ECO:0000256" key="3">
    <source>
        <dbReference type="ARBA" id="ARBA00022618"/>
    </source>
</evidence>
<dbReference type="SUPFAM" id="SSF53623">
    <property type="entry name" value="MurD-like peptide ligases, catalytic domain"/>
    <property type="match status" value="1"/>
</dbReference>
<feature type="binding site" evidence="10">
    <location>
        <begin position="106"/>
        <end position="112"/>
    </location>
    <ligand>
        <name>ATP</name>
        <dbReference type="ChEBI" id="CHEBI:30616"/>
    </ligand>
</feature>
<comment type="function">
    <text evidence="10 11">Involved in cell wall formation. Catalyzes the final step in the synthesis of UDP-N-acetylmuramoyl-pentapeptide, the precursor of murein.</text>
</comment>
<dbReference type="EMBL" id="JACTVA010000080">
    <property type="protein sequence ID" value="MBC9209897.1"/>
    <property type="molecule type" value="Genomic_DNA"/>
</dbReference>
<dbReference type="InterPro" id="IPR005863">
    <property type="entry name" value="UDP-N-AcMur_synth"/>
</dbReference>
<dbReference type="Proteomes" id="UP000626026">
    <property type="component" value="Unassembled WGS sequence"/>
</dbReference>
<comment type="caution">
    <text evidence="15">The sequence shown here is derived from an EMBL/GenBank/DDBJ whole genome shotgun (WGS) entry which is preliminary data.</text>
</comment>
<dbReference type="InterPro" id="IPR036615">
    <property type="entry name" value="Mur_ligase_C_dom_sf"/>
</dbReference>
<feature type="domain" description="Mur ligase central" evidence="14">
    <location>
        <begin position="104"/>
        <end position="292"/>
    </location>
</feature>
<accession>A0ABR7RTK0</accession>